<dbReference type="PANTHER" id="PTHR31531">
    <property type="entry name" value="E3 UBIQUITIN-PROTEIN LIGASE E3D FAMILY MEMBER"/>
    <property type="match status" value="1"/>
</dbReference>
<organism evidence="2 3">
    <name type="scientific">Panaeolus cyanescens</name>
    <dbReference type="NCBI Taxonomy" id="181874"/>
    <lineage>
        <taxon>Eukaryota</taxon>
        <taxon>Fungi</taxon>
        <taxon>Dikarya</taxon>
        <taxon>Basidiomycota</taxon>
        <taxon>Agaricomycotina</taxon>
        <taxon>Agaricomycetes</taxon>
        <taxon>Agaricomycetidae</taxon>
        <taxon>Agaricales</taxon>
        <taxon>Agaricineae</taxon>
        <taxon>Galeropsidaceae</taxon>
        <taxon>Panaeolus</taxon>
    </lineage>
</organism>
<accession>A0A409W1G9</accession>
<dbReference type="GO" id="GO:0000209">
    <property type="term" value="P:protein polyubiquitination"/>
    <property type="evidence" value="ECO:0007669"/>
    <property type="project" value="TreeGrafter"/>
</dbReference>
<feature type="region of interest" description="Disordered" evidence="1">
    <location>
        <begin position="372"/>
        <end position="400"/>
    </location>
</feature>
<dbReference type="GO" id="GO:0051865">
    <property type="term" value="P:protein autoubiquitination"/>
    <property type="evidence" value="ECO:0007669"/>
    <property type="project" value="TreeGrafter"/>
</dbReference>
<dbReference type="InterPro" id="IPR019193">
    <property type="entry name" value="UBQ-conj_enz_E2-bd_prot"/>
</dbReference>
<feature type="compositionally biased region" description="Polar residues" evidence="1">
    <location>
        <begin position="326"/>
        <end position="337"/>
    </location>
</feature>
<dbReference type="GO" id="GO:0005829">
    <property type="term" value="C:cytosol"/>
    <property type="evidence" value="ECO:0007669"/>
    <property type="project" value="TreeGrafter"/>
</dbReference>
<evidence type="ECO:0000256" key="1">
    <source>
        <dbReference type="SAM" id="MobiDB-lite"/>
    </source>
</evidence>
<dbReference type="Proteomes" id="UP000284842">
    <property type="component" value="Unassembled WGS sequence"/>
</dbReference>
<dbReference type="GO" id="GO:0006513">
    <property type="term" value="P:protein monoubiquitination"/>
    <property type="evidence" value="ECO:0007669"/>
    <property type="project" value="TreeGrafter"/>
</dbReference>
<feature type="compositionally biased region" description="Basic and acidic residues" evidence="1">
    <location>
        <begin position="372"/>
        <end position="384"/>
    </location>
</feature>
<proteinExistence type="predicted"/>
<name>A0A409W1G9_9AGAR</name>
<keyword evidence="3" id="KW-1185">Reference proteome</keyword>
<feature type="compositionally biased region" description="Acidic residues" evidence="1">
    <location>
        <begin position="300"/>
        <end position="310"/>
    </location>
</feature>
<dbReference type="InParanoid" id="A0A409W1G9"/>
<dbReference type="Pfam" id="PF09814">
    <property type="entry name" value="HECT_2"/>
    <property type="match status" value="1"/>
</dbReference>
<gene>
    <name evidence="2" type="ORF">CVT24_002074</name>
</gene>
<feature type="region of interest" description="Disordered" evidence="1">
    <location>
        <begin position="40"/>
        <end position="66"/>
    </location>
</feature>
<dbReference type="GO" id="GO:0005634">
    <property type="term" value="C:nucleus"/>
    <property type="evidence" value="ECO:0007669"/>
    <property type="project" value="TreeGrafter"/>
</dbReference>
<evidence type="ECO:0008006" key="4">
    <source>
        <dbReference type="Google" id="ProtNLM"/>
    </source>
</evidence>
<dbReference type="PANTHER" id="PTHR31531:SF2">
    <property type="entry name" value="E3 UBIQUITIN-PROTEIN LIGASE E3D"/>
    <property type="match status" value="1"/>
</dbReference>
<comment type="caution">
    <text evidence="2">The sequence shown here is derived from an EMBL/GenBank/DDBJ whole genome shotgun (WGS) entry which is preliminary data.</text>
</comment>
<dbReference type="GO" id="GO:0031624">
    <property type="term" value="F:ubiquitin conjugating enzyme binding"/>
    <property type="evidence" value="ECO:0007669"/>
    <property type="project" value="TreeGrafter"/>
</dbReference>
<dbReference type="GO" id="GO:0000151">
    <property type="term" value="C:ubiquitin ligase complex"/>
    <property type="evidence" value="ECO:0007669"/>
    <property type="project" value="TreeGrafter"/>
</dbReference>
<dbReference type="EMBL" id="NHTK01005873">
    <property type="protein sequence ID" value="PPQ72374.1"/>
    <property type="molecule type" value="Genomic_DNA"/>
</dbReference>
<protein>
    <recommendedName>
        <fullName evidence="4">HECT-like ubiquitin-conjugating enzyme-binding-domain-containing protein</fullName>
    </recommendedName>
</protein>
<dbReference type="OrthoDB" id="66510at2759"/>
<dbReference type="STRING" id="181874.A0A409W1G9"/>
<evidence type="ECO:0000313" key="2">
    <source>
        <dbReference type="EMBL" id="PPQ72374.1"/>
    </source>
</evidence>
<evidence type="ECO:0000313" key="3">
    <source>
        <dbReference type="Proteomes" id="UP000284842"/>
    </source>
</evidence>
<dbReference type="GO" id="GO:0030332">
    <property type="term" value="F:cyclin binding"/>
    <property type="evidence" value="ECO:0007669"/>
    <property type="project" value="TreeGrafter"/>
</dbReference>
<feature type="region of interest" description="Disordered" evidence="1">
    <location>
        <begin position="514"/>
        <end position="542"/>
    </location>
</feature>
<reference evidence="2 3" key="1">
    <citation type="journal article" date="2018" name="Evol. Lett.">
        <title>Horizontal gene cluster transfer increased hallucinogenic mushroom diversity.</title>
        <authorList>
            <person name="Reynolds H.T."/>
            <person name="Vijayakumar V."/>
            <person name="Gluck-Thaler E."/>
            <person name="Korotkin H.B."/>
            <person name="Matheny P.B."/>
            <person name="Slot J.C."/>
        </authorList>
    </citation>
    <scope>NUCLEOTIDE SEQUENCE [LARGE SCALE GENOMIC DNA]</scope>
    <source>
        <strain evidence="2 3">2629</strain>
    </source>
</reference>
<feature type="region of interest" description="Disordered" evidence="1">
    <location>
        <begin position="288"/>
        <end position="340"/>
    </location>
</feature>
<dbReference type="AlphaFoldDB" id="A0A409W1G9"/>
<dbReference type="GO" id="GO:0061630">
    <property type="term" value="F:ubiquitin protein ligase activity"/>
    <property type="evidence" value="ECO:0007669"/>
    <property type="project" value="TreeGrafter"/>
</dbReference>
<sequence length="967" mass="107288">MATLTRTKVEQRSISAPLLDSQIPAPFPRDLLDREIDQDQDDFTDNRTSLVESSAEGARESLDEQSIAPEQRVSNVALTEVMPSIVYVQKSCLMTLNNLLSEPNQWNPIVPDRRHSMPSPIQGPAGPSTDTSTSALQTLVTNLRNHDTDMIETGSSSSDASLLRELRVRVDNLSDSLTESDAALAKALVSLLSDLNRISELGSTSGLPAQPLVMERTTLDAPPPIDVFDTLTRQLSDLQVERLSSQADIPSSDTPPRLAVEVALLWSRIDTELENVVALCKQRTDALPRFTGDHLPPQYDLEDYEEEPLPDYDGTGRPSLDETKTKVSSPQQASASRATDEKMRLDLEAVALAIDRLYLVAPQLHNQRVELKSSKRAQMEKASREGMSSARNVSRKGKERDVRDLENMLELIGKATERTLKDQSVILEGGMQSRLEKARKKDSARKEAFVEQLIRHSDAGRIHGQDATLPPKVKDPHALLTLPEFMREALPLSERQKGDEALLTLPEFVKEPIPPSLIIEDEDDTASSEPDSKSKKRHRSLSAPPLAWLRSSSAKLGQQGGAILKKASSKNLRGSAFDIVYVAENHENLQHILVFFRTSIGSSKTTADVQAEVVPSFLDRSPDAGDHLVIKSGANSSLPLMLPAQTSPGKKEVRTQSTHYEIKLTTQPTSQHETTSPPLLDATQLESLKPTSFLCSSCSLPLIQASKVHMYKDLPSEHWEELVEAWMCHSDQKLHDQVASHGRRGFSPSVGQALVGGSYILFEGSAIHKNNLHVSTSNEAKVSDHGLLTRCICGAVIGRRREKTDSDGQRTTYRILKYAVRPVSLKNEPLKVPLTAFIVEDMNEFVQAHASYRFVIRDEEDEKPRILIWLFKPRIRIAYATPQSRLMPKSASIVAAKVLYKLLTPSDIASDLNTILKRYPGFPQAEYLSYPMSICHRLANLLKESNAAYPESLRTMTGLEVGWLQRV</sequence>
<dbReference type="GO" id="GO:0043161">
    <property type="term" value="P:proteasome-mediated ubiquitin-dependent protein catabolic process"/>
    <property type="evidence" value="ECO:0007669"/>
    <property type="project" value="TreeGrafter"/>
</dbReference>